<evidence type="ECO:0000256" key="2">
    <source>
        <dbReference type="ARBA" id="ARBA00022670"/>
    </source>
</evidence>
<dbReference type="GO" id="GO:0008658">
    <property type="term" value="F:penicillin binding"/>
    <property type="evidence" value="ECO:0007669"/>
    <property type="project" value="InterPro"/>
</dbReference>
<feature type="domain" description="Penicillin-binding C-terminal" evidence="11">
    <location>
        <begin position="712"/>
        <end position="793"/>
    </location>
</feature>
<feature type="domain" description="Penicillin-binding protein transpeptidase" evidence="9">
    <location>
        <begin position="315"/>
        <end position="554"/>
    </location>
</feature>
<dbReference type="InterPro" id="IPR001460">
    <property type="entry name" value="PCN-bd_Tpept"/>
</dbReference>
<dbReference type="InterPro" id="IPR009647">
    <property type="entry name" value="PBP_C"/>
</dbReference>
<dbReference type="PANTHER" id="PTHR32282">
    <property type="entry name" value="BINDING PROTEIN TRANSPEPTIDASE, PUTATIVE-RELATED"/>
    <property type="match status" value="1"/>
</dbReference>
<reference evidence="12" key="1">
    <citation type="submission" date="2018-06" db="EMBL/GenBank/DDBJ databases">
        <authorList>
            <person name="Zhirakovskaya E."/>
        </authorList>
    </citation>
    <scope>NUCLEOTIDE SEQUENCE</scope>
</reference>
<keyword evidence="5" id="KW-0378">Hydrolase</keyword>
<evidence type="ECO:0000256" key="5">
    <source>
        <dbReference type="ARBA" id="ARBA00022801"/>
    </source>
</evidence>
<feature type="domain" description="Glycosyl transferase family 51" evidence="10">
    <location>
        <begin position="76"/>
        <end position="232"/>
    </location>
</feature>
<evidence type="ECO:0000259" key="11">
    <source>
        <dbReference type="Pfam" id="PF06832"/>
    </source>
</evidence>
<dbReference type="EC" id="2.4.99.28" evidence="7"/>
<dbReference type="InterPro" id="IPR050396">
    <property type="entry name" value="Glycosyltr_51/Transpeptidase"/>
</dbReference>
<dbReference type="InterPro" id="IPR036950">
    <property type="entry name" value="PBP_transglycosylase"/>
</dbReference>
<keyword evidence="4 12" id="KW-0808">Transferase</keyword>
<dbReference type="AlphaFoldDB" id="A0A3B0QYP3"/>
<dbReference type="PANTHER" id="PTHR32282:SF15">
    <property type="entry name" value="PENICILLIN-BINDING PROTEIN 1C"/>
    <property type="match status" value="1"/>
</dbReference>
<dbReference type="GO" id="GO:0006508">
    <property type="term" value="P:proteolysis"/>
    <property type="evidence" value="ECO:0007669"/>
    <property type="project" value="UniProtKB-KW"/>
</dbReference>
<dbReference type="Pfam" id="PF06832">
    <property type="entry name" value="BiPBP_C"/>
    <property type="match status" value="1"/>
</dbReference>
<dbReference type="InterPro" id="IPR001264">
    <property type="entry name" value="Glyco_trans_51"/>
</dbReference>
<dbReference type="SUPFAM" id="SSF53955">
    <property type="entry name" value="Lysozyme-like"/>
    <property type="match status" value="1"/>
</dbReference>
<proteinExistence type="predicted"/>
<evidence type="ECO:0000256" key="6">
    <source>
        <dbReference type="ARBA" id="ARBA00023268"/>
    </source>
</evidence>
<evidence type="ECO:0000256" key="8">
    <source>
        <dbReference type="ARBA" id="ARBA00049902"/>
    </source>
</evidence>
<dbReference type="InterPro" id="IPR023346">
    <property type="entry name" value="Lysozyme-like_dom_sf"/>
</dbReference>
<name>A0A3B0QYP3_9ZZZZ</name>
<evidence type="ECO:0000313" key="12">
    <source>
        <dbReference type="EMBL" id="VAV85171.1"/>
    </source>
</evidence>
<sequence length="803" mass="89737">MKLLANRRVQFAIVLILVLAGVAFWRSLPVPLFNKPYSTVLISRGGELLGAKIAADEQWRFPPARTKLRSRTGSGKLERVPYKLRAAMVNFEDKRFFSHPGVDPLALARSLRLNISKKRVVSGGSTLTMQVIRLSRNNPRRSYFEKLKEILLALRLELSYDKEEILALYAAHAPYGGNVVGVEAAAWRYFGRAPEHLSWAESAMLAVLPNSPSLIHLARGRTRLKEKRDGLLRLLLERGIIDELKFKLARVEPLPAEPHALPRYAPHLLETLVSINKGKGALLYSTIDRALQDSVNTLVRGHSRTLSLSGIGNAAAIVVDNDSFEVLAYVGNSAESVFQEDETNESGYAIDIIRRPRSTGSVLKPLLFAAMLESGDILPRTLVPDLPTQYTGYMPKNYDRAYRGAVPAQEALARSLNVPAVRMLSRYGVGRFYDFLRQLGMTTLYRSPDGYGLTLVLGGAEGTLWDLVGIYANLASIAKRDILEKGTTYGKLRLLQTDSTRSGRSADLTPASAWLTLDALQEVRRPESVSHWKNFVSSRKVAWKTGTSYGLRDGWAIGSSSRYTVGVWVGNASGEGRADLTGLSSAAPLMFDIFNRLKPAPWFDRPDGLLKEVQVCIDDGYLAHNGCPAEPQLVPLGSHFDRVSPHYKMVHLDKTASWRVHGNCEAVADMKHQLWFVLPPGQEFYYRKHHSEYRPLPPFRKDCQDVMDAGNNSGPIDFLYPNYGTKLYIPIDLAEKKGKTIFEAVHRDSNALLYWHLDEEYLGATQTFHQMPLDIRPGMHLITVVDEQGNQLSRSFEVLGKTR</sequence>
<dbReference type="NCBIfam" id="TIGR02073">
    <property type="entry name" value="PBP_1c"/>
    <property type="match status" value="1"/>
</dbReference>
<dbReference type="SUPFAM" id="SSF56601">
    <property type="entry name" value="beta-lactamase/transpeptidase-like"/>
    <property type="match status" value="1"/>
</dbReference>
<comment type="catalytic activity">
    <reaction evidence="8">
        <text>[GlcNAc-(1-&gt;4)-Mur2Ac(oyl-L-Ala-gamma-D-Glu-L-Lys-D-Ala-D-Ala)](n)-di-trans,octa-cis-undecaprenyl diphosphate + beta-D-GlcNAc-(1-&gt;4)-Mur2Ac(oyl-L-Ala-gamma-D-Glu-L-Lys-D-Ala-D-Ala)-di-trans,octa-cis-undecaprenyl diphosphate = [GlcNAc-(1-&gt;4)-Mur2Ac(oyl-L-Ala-gamma-D-Glu-L-Lys-D-Ala-D-Ala)](n+1)-di-trans,octa-cis-undecaprenyl diphosphate + di-trans,octa-cis-undecaprenyl diphosphate + H(+)</text>
        <dbReference type="Rhea" id="RHEA:23708"/>
        <dbReference type="Rhea" id="RHEA-COMP:9602"/>
        <dbReference type="Rhea" id="RHEA-COMP:9603"/>
        <dbReference type="ChEBI" id="CHEBI:15378"/>
        <dbReference type="ChEBI" id="CHEBI:58405"/>
        <dbReference type="ChEBI" id="CHEBI:60033"/>
        <dbReference type="ChEBI" id="CHEBI:78435"/>
        <dbReference type="EC" id="2.4.99.28"/>
    </reaction>
</comment>
<dbReference type="Pfam" id="PF00912">
    <property type="entry name" value="Transgly"/>
    <property type="match status" value="1"/>
</dbReference>
<keyword evidence="1" id="KW-0121">Carboxypeptidase</keyword>
<evidence type="ECO:0000256" key="3">
    <source>
        <dbReference type="ARBA" id="ARBA00022676"/>
    </source>
</evidence>
<dbReference type="GO" id="GO:0009252">
    <property type="term" value="P:peptidoglycan biosynthetic process"/>
    <property type="evidence" value="ECO:0007669"/>
    <property type="project" value="InterPro"/>
</dbReference>
<evidence type="ECO:0000256" key="1">
    <source>
        <dbReference type="ARBA" id="ARBA00022645"/>
    </source>
</evidence>
<dbReference type="Gene3D" id="1.10.3810.10">
    <property type="entry name" value="Biosynthetic peptidoglycan transglycosylase-like"/>
    <property type="match status" value="1"/>
</dbReference>
<evidence type="ECO:0000259" key="10">
    <source>
        <dbReference type="Pfam" id="PF00912"/>
    </source>
</evidence>
<dbReference type="GO" id="GO:0004180">
    <property type="term" value="F:carboxypeptidase activity"/>
    <property type="evidence" value="ECO:0007669"/>
    <property type="project" value="UniProtKB-KW"/>
</dbReference>
<protein>
    <recommendedName>
        <fullName evidence="7">peptidoglycan glycosyltransferase</fullName>
        <ecNumber evidence="7">2.4.99.28</ecNumber>
    </recommendedName>
</protein>
<dbReference type="Pfam" id="PF00905">
    <property type="entry name" value="Transpeptidase"/>
    <property type="match status" value="1"/>
</dbReference>
<evidence type="ECO:0000259" key="9">
    <source>
        <dbReference type="Pfam" id="PF00905"/>
    </source>
</evidence>
<keyword evidence="6" id="KW-0511">Multifunctional enzyme</keyword>
<evidence type="ECO:0000256" key="7">
    <source>
        <dbReference type="ARBA" id="ARBA00044770"/>
    </source>
</evidence>
<dbReference type="GO" id="GO:0030288">
    <property type="term" value="C:outer membrane-bounded periplasmic space"/>
    <property type="evidence" value="ECO:0007669"/>
    <property type="project" value="TreeGrafter"/>
</dbReference>
<dbReference type="GO" id="GO:0008955">
    <property type="term" value="F:peptidoglycan glycosyltransferase activity"/>
    <property type="evidence" value="ECO:0007669"/>
    <property type="project" value="UniProtKB-EC"/>
</dbReference>
<organism evidence="12">
    <name type="scientific">hydrothermal vent metagenome</name>
    <dbReference type="NCBI Taxonomy" id="652676"/>
    <lineage>
        <taxon>unclassified sequences</taxon>
        <taxon>metagenomes</taxon>
        <taxon>ecological metagenomes</taxon>
    </lineage>
</organism>
<keyword evidence="2" id="KW-0645">Protease</keyword>
<dbReference type="InterPro" id="IPR012338">
    <property type="entry name" value="Beta-lactam/transpept-like"/>
</dbReference>
<dbReference type="Gene3D" id="3.40.710.10">
    <property type="entry name" value="DD-peptidase/beta-lactamase superfamily"/>
    <property type="match status" value="1"/>
</dbReference>
<keyword evidence="3 12" id="KW-0328">Glycosyltransferase</keyword>
<accession>A0A3B0QYP3</accession>
<gene>
    <name evidence="12" type="ORF">MNBD_DELTA01-1682</name>
</gene>
<evidence type="ECO:0000256" key="4">
    <source>
        <dbReference type="ARBA" id="ARBA00022679"/>
    </source>
</evidence>
<dbReference type="EMBL" id="UOEA01000083">
    <property type="protein sequence ID" value="VAV85171.1"/>
    <property type="molecule type" value="Genomic_DNA"/>
</dbReference>
<dbReference type="InterPro" id="IPR011815">
    <property type="entry name" value="PBP_1c"/>
</dbReference>